<dbReference type="InterPro" id="IPR011037">
    <property type="entry name" value="Pyrv_Knase-like_insert_dom_sf"/>
</dbReference>
<keyword evidence="14" id="KW-1185">Reference proteome</keyword>
<keyword evidence="9" id="KW-0460">Magnesium</keyword>
<dbReference type="GO" id="GO:0005524">
    <property type="term" value="F:ATP binding"/>
    <property type="evidence" value="ECO:0007669"/>
    <property type="project" value="UniProtKB-KW"/>
</dbReference>
<evidence type="ECO:0000256" key="7">
    <source>
        <dbReference type="ARBA" id="ARBA00022777"/>
    </source>
</evidence>
<feature type="domain" description="Pyruvate kinase barrel" evidence="12">
    <location>
        <begin position="361"/>
        <end position="569"/>
    </location>
</feature>
<sequence length="605" mass="66691">MGINKEQLQTIALRIDEVIGLIQKENLENHALLDEVCPSYKKSAQNLSHYAAFRGFDARSMQKELKHLGLTRLANSEGNILGSLINLKEIVHSLLGDFPKSMDDDFLNIGEGKKLLQKHTDYLFGESGNHRRVRIMVTQPSEAANNYDLVLDMVKGGMDCARVNCAHDHPEVWKKIIENVRKAEEECGIKVKVAMDLSGPKIRTGDIVMGPKIKRFKAPKDQNGVRRPAIVKFVPASKSVLDPLDVPVDEVWLKQLQVGDDIKTKDCRGKSHKIKVVKILEDGVLLENPKTIYLETETILKPKRAKLGETQIGELPPVEQSILVREGDVITVTGEVGASSLPKFDAKGNLVHPGVIGCIPAQIVERVKVGDRILFDDGKISGEVETLGNGTFQVKITRAKEGGAMLKAEKGINLPALDLGISGLTEKDREDLKFVVQHADIVNVSYVNSEADVVELLSELESLGAKPELGVILKIETQSAYKNLIGILLTAMQRKHLGVMIARGDLALEVGWKNMGMVQEGILSFCSAAHIPVVWATQVLESLAKKGLPFRSEITDITSSVQAECVMLNKGPHINKAISFLHEVLLNSETSHDKKEVMLPKMKWD</sequence>
<dbReference type="InterPro" id="IPR040442">
    <property type="entry name" value="Pyrv_kinase-like_dom_sf"/>
</dbReference>
<dbReference type="Proteomes" id="UP000199592">
    <property type="component" value="Unassembled WGS sequence"/>
</dbReference>
<dbReference type="SUPFAM" id="SSF51621">
    <property type="entry name" value="Phosphoenolpyruvate/pyruvate domain"/>
    <property type="match status" value="1"/>
</dbReference>
<evidence type="ECO:0000313" key="14">
    <source>
        <dbReference type="Proteomes" id="UP000199592"/>
    </source>
</evidence>
<keyword evidence="11 13" id="KW-0670">Pyruvate</keyword>
<keyword evidence="6" id="KW-0547">Nucleotide-binding</keyword>
<evidence type="ECO:0000259" key="12">
    <source>
        <dbReference type="Pfam" id="PF00224"/>
    </source>
</evidence>
<evidence type="ECO:0000256" key="4">
    <source>
        <dbReference type="ARBA" id="ARBA00022679"/>
    </source>
</evidence>
<dbReference type="PANTHER" id="PTHR11817">
    <property type="entry name" value="PYRUVATE KINASE"/>
    <property type="match status" value="1"/>
</dbReference>
<dbReference type="InterPro" id="IPR001697">
    <property type="entry name" value="Pyr_Knase"/>
</dbReference>
<evidence type="ECO:0000256" key="3">
    <source>
        <dbReference type="ARBA" id="ARBA00012142"/>
    </source>
</evidence>
<dbReference type="SUPFAM" id="SSF50800">
    <property type="entry name" value="PK beta-barrel domain-like"/>
    <property type="match status" value="1"/>
</dbReference>
<evidence type="ECO:0000313" key="13">
    <source>
        <dbReference type="EMBL" id="SDW69453.1"/>
    </source>
</evidence>
<dbReference type="RefSeq" id="WP_090291695.1">
    <property type="nucleotide sequence ID" value="NZ_FNKI01000001.1"/>
</dbReference>
<reference evidence="14" key="1">
    <citation type="submission" date="2016-10" db="EMBL/GenBank/DDBJ databases">
        <authorList>
            <person name="Varghese N."/>
            <person name="Submissions S."/>
        </authorList>
    </citation>
    <scope>NUCLEOTIDE SEQUENCE [LARGE SCALE GENOMIC DNA]</scope>
    <source>
        <strain evidence="14">DSM 25030</strain>
    </source>
</reference>
<dbReference type="Gene3D" id="2.40.33.10">
    <property type="entry name" value="PK beta-barrel domain-like"/>
    <property type="match status" value="2"/>
</dbReference>
<organism evidence="13 14">
    <name type="scientific">Flagellimonas zhangzhouensis</name>
    <dbReference type="NCBI Taxonomy" id="1073328"/>
    <lineage>
        <taxon>Bacteria</taxon>
        <taxon>Pseudomonadati</taxon>
        <taxon>Bacteroidota</taxon>
        <taxon>Flavobacteriia</taxon>
        <taxon>Flavobacteriales</taxon>
        <taxon>Flavobacteriaceae</taxon>
        <taxon>Flagellimonas</taxon>
    </lineage>
</organism>
<evidence type="ECO:0000256" key="8">
    <source>
        <dbReference type="ARBA" id="ARBA00022840"/>
    </source>
</evidence>
<dbReference type="GO" id="GO:0004743">
    <property type="term" value="F:pyruvate kinase activity"/>
    <property type="evidence" value="ECO:0007669"/>
    <property type="project" value="UniProtKB-EC"/>
</dbReference>
<dbReference type="InterPro" id="IPR015813">
    <property type="entry name" value="Pyrv/PenolPyrv_kinase-like_dom"/>
</dbReference>
<protein>
    <recommendedName>
        <fullName evidence="3">pyruvate kinase</fullName>
        <ecNumber evidence="3">2.7.1.40</ecNumber>
    </recommendedName>
</protein>
<comment type="pathway">
    <text evidence="1">Carbohydrate degradation; glycolysis; pyruvate from D-glyceraldehyde 3-phosphate: step 5/5.</text>
</comment>
<keyword evidence="10" id="KW-0324">Glycolysis</keyword>
<dbReference type="InterPro" id="IPR015806">
    <property type="entry name" value="Pyrv_Knase_insert_dom_sf"/>
</dbReference>
<evidence type="ECO:0000256" key="2">
    <source>
        <dbReference type="ARBA" id="ARBA00008663"/>
    </source>
</evidence>
<keyword evidence="7 13" id="KW-0418">Kinase</keyword>
<gene>
    <name evidence="13" type="ORF">SAMN04487892_2142</name>
</gene>
<keyword evidence="4" id="KW-0808">Transferase</keyword>
<keyword evidence="5" id="KW-0479">Metal-binding</keyword>
<feature type="domain" description="Pyruvate kinase barrel" evidence="12">
    <location>
        <begin position="131"/>
        <end position="211"/>
    </location>
</feature>
<accession>A0A1H2VMA5</accession>
<dbReference type="GO" id="GO:0000287">
    <property type="term" value="F:magnesium ion binding"/>
    <property type="evidence" value="ECO:0007669"/>
    <property type="project" value="InterPro"/>
</dbReference>
<evidence type="ECO:0000256" key="6">
    <source>
        <dbReference type="ARBA" id="ARBA00022741"/>
    </source>
</evidence>
<dbReference type="GO" id="GO:0016301">
    <property type="term" value="F:kinase activity"/>
    <property type="evidence" value="ECO:0007669"/>
    <property type="project" value="UniProtKB-KW"/>
</dbReference>
<evidence type="ECO:0000256" key="1">
    <source>
        <dbReference type="ARBA" id="ARBA00004997"/>
    </source>
</evidence>
<dbReference type="AlphaFoldDB" id="A0A1H2VMA5"/>
<dbReference type="NCBIfam" id="NF011314">
    <property type="entry name" value="PRK14725.1"/>
    <property type="match status" value="1"/>
</dbReference>
<dbReference type="InterPro" id="IPR015793">
    <property type="entry name" value="Pyrv_Knase_brl"/>
</dbReference>
<evidence type="ECO:0000256" key="5">
    <source>
        <dbReference type="ARBA" id="ARBA00022723"/>
    </source>
</evidence>
<proteinExistence type="inferred from homology"/>
<evidence type="ECO:0000256" key="9">
    <source>
        <dbReference type="ARBA" id="ARBA00022842"/>
    </source>
</evidence>
<dbReference type="EMBL" id="FNMY01000002">
    <property type="protein sequence ID" value="SDW69453.1"/>
    <property type="molecule type" value="Genomic_DNA"/>
</dbReference>
<dbReference type="STRING" id="1073328.SAMN05216294_0151"/>
<dbReference type="Gene3D" id="3.20.20.60">
    <property type="entry name" value="Phosphoenolpyruvate-binding domains"/>
    <property type="match status" value="2"/>
</dbReference>
<evidence type="ECO:0000256" key="10">
    <source>
        <dbReference type="ARBA" id="ARBA00023152"/>
    </source>
</evidence>
<name>A0A1H2VMA5_9FLAO</name>
<keyword evidence="8" id="KW-0067">ATP-binding</keyword>
<dbReference type="GO" id="GO:0030955">
    <property type="term" value="F:potassium ion binding"/>
    <property type="evidence" value="ECO:0007669"/>
    <property type="project" value="InterPro"/>
</dbReference>
<dbReference type="UniPathway" id="UPA00109">
    <property type="reaction ID" value="UER00188"/>
</dbReference>
<comment type="similarity">
    <text evidence="2">Belongs to the pyruvate kinase family.</text>
</comment>
<dbReference type="Pfam" id="PF00224">
    <property type="entry name" value="PK"/>
    <property type="match status" value="2"/>
</dbReference>
<evidence type="ECO:0000256" key="11">
    <source>
        <dbReference type="ARBA" id="ARBA00023317"/>
    </source>
</evidence>
<dbReference type="OrthoDB" id="9812123at2"/>
<dbReference type="EC" id="2.7.1.40" evidence="3"/>